<protein>
    <submittedName>
        <fullName evidence="4">Integral membrane protein</fullName>
    </submittedName>
</protein>
<gene>
    <name evidence="4" type="ORF">D477_018626</name>
</gene>
<reference evidence="4 5" key="1">
    <citation type="journal article" date="2013" name="Genome Announc.">
        <title>Draft Genome Sequence of Arthrobacter crystallopoietes Strain BAB-32, Revealing Genes for Bioremediation.</title>
        <authorList>
            <person name="Joshi M.N."/>
            <person name="Pandit A.S."/>
            <person name="Sharma A."/>
            <person name="Pandya R.V."/>
            <person name="Desai S.M."/>
            <person name="Saxena A.K."/>
            <person name="Bagatharia S.B."/>
        </authorList>
    </citation>
    <scope>NUCLEOTIDE SEQUENCE [LARGE SCALE GENOMIC DNA]</scope>
    <source>
        <strain evidence="4 5">BAB-32</strain>
    </source>
</reference>
<dbReference type="AlphaFoldDB" id="N1V3C1"/>
<keyword evidence="5" id="KW-1185">Reference proteome</keyword>
<evidence type="ECO:0000259" key="3">
    <source>
        <dbReference type="Pfam" id="PF13828"/>
    </source>
</evidence>
<feature type="transmembrane region" description="Helical" evidence="2">
    <location>
        <begin position="153"/>
        <end position="175"/>
    </location>
</feature>
<dbReference type="Pfam" id="PF13828">
    <property type="entry name" value="DUF4190"/>
    <property type="match status" value="1"/>
</dbReference>
<keyword evidence="2" id="KW-1133">Transmembrane helix</keyword>
<proteinExistence type="predicted"/>
<organism evidence="4 5">
    <name type="scientific">Arthrobacter crystallopoietes BAB-32</name>
    <dbReference type="NCBI Taxonomy" id="1246476"/>
    <lineage>
        <taxon>Bacteria</taxon>
        <taxon>Bacillati</taxon>
        <taxon>Actinomycetota</taxon>
        <taxon>Actinomycetes</taxon>
        <taxon>Micrococcales</taxon>
        <taxon>Micrococcaceae</taxon>
        <taxon>Crystallibacter</taxon>
    </lineage>
</organism>
<feature type="compositionally biased region" description="Polar residues" evidence="1">
    <location>
        <begin position="49"/>
        <end position="63"/>
    </location>
</feature>
<comment type="caution">
    <text evidence="4">The sequence shown here is derived from an EMBL/GenBank/DDBJ whole genome shotgun (WGS) entry which is preliminary data.</text>
</comment>
<evidence type="ECO:0000256" key="2">
    <source>
        <dbReference type="SAM" id="Phobius"/>
    </source>
</evidence>
<name>N1V3C1_9MICC</name>
<keyword evidence="2" id="KW-0472">Membrane</keyword>
<dbReference type="EMBL" id="ANPE02000236">
    <property type="protein sequence ID" value="EMY32733.1"/>
    <property type="molecule type" value="Genomic_DNA"/>
</dbReference>
<feature type="region of interest" description="Disordered" evidence="1">
    <location>
        <begin position="1"/>
        <end position="87"/>
    </location>
</feature>
<dbReference type="InterPro" id="IPR025241">
    <property type="entry name" value="DUF4190"/>
</dbReference>
<sequence>MPGADAEKNPPFNDPKNPGWYTEPQSGQQGTPAPPAPPSAAPGNPYASQPTVYDNPYASQPAPTGNPYAYQPGPGMEPAQQHNPYGGPGYVQPPYYAPPAESKGLSIAALVCGIVGVVSFGFLFLPQIAAIVLGHIALGREPGGRGMALGGLIMGYIVTGLWVLLLAIGVIATMAEGA</sequence>
<dbReference type="RefSeq" id="WP_005273028.1">
    <property type="nucleotide sequence ID" value="NZ_ANPE02000236.1"/>
</dbReference>
<evidence type="ECO:0000313" key="5">
    <source>
        <dbReference type="Proteomes" id="UP000010729"/>
    </source>
</evidence>
<accession>N1V3C1</accession>
<evidence type="ECO:0000313" key="4">
    <source>
        <dbReference type="EMBL" id="EMY32733.1"/>
    </source>
</evidence>
<dbReference type="Proteomes" id="UP000010729">
    <property type="component" value="Unassembled WGS sequence"/>
</dbReference>
<feature type="transmembrane region" description="Helical" evidence="2">
    <location>
        <begin position="107"/>
        <end position="133"/>
    </location>
</feature>
<evidence type="ECO:0000256" key="1">
    <source>
        <dbReference type="SAM" id="MobiDB-lite"/>
    </source>
</evidence>
<keyword evidence="2" id="KW-0812">Transmembrane</keyword>
<feature type="domain" description="DUF4190" evidence="3">
    <location>
        <begin position="105"/>
        <end position="165"/>
    </location>
</feature>